<comment type="caution">
    <text evidence="11">The sequence shown here is derived from an EMBL/GenBank/DDBJ whole genome shotgun (WGS) entry which is preliminary data.</text>
</comment>
<sequence length="362" mass="41012">MEKSKLRKGIMRLFKLILAIIGIGILGFAGLIVYLMITDYRPDEITSVETLGSSDVKLSINEPVSVMTWNIGYAGLGKEEDFFMDGGTKPKPDSEDMVRQYLDGIQSTLREHTTDIVMIQEIDRNSSRTYYLDEYDVINNNSVDQDYAFAYNYKVKFVPVPIPPLGKVEAGQATYSKYNIKSSSRYSLPGQYAFPKYLVMLDRCLLVNRVEVEGTDGELVLINAHFSAYDDGSIRSQQMAYVKELIQKEYALGNYVVLGGDWNQTFDYVDDSKYPLFENGAMYTPYKISSDWLLPDWKWGGNTNAPTYRLLNAPYEEGVTQIGIIDGFLVSPNVDMIKAEILDLGFENSDHNPVVMSFELKK</sequence>
<keyword evidence="4" id="KW-0479">Metal-binding</keyword>
<keyword evidence="9" id="KW-1133">Transmembrane helix</keyword>
<keyword evidence="11" id="KW-0255">Endonuclease</keyword>
<organism evidence="11 12">
    <name type="scientific">Fusibacter bizertensis</name>
    <dbReference type="NCBI Taxonomy" id="1488331"/>
    <lineage>
        <taxon>Bacteria</taxon>
        <taxon>Bacillati</taxon>
        <taxon>Bacillota</taxon>
        <taxon>Clostridia</taxon>
        <taxon>Eubacteriales</taxon>
        <taxon>Eubacteriales Family XII. Incertae Sedis</taxon>
        <taxon>Fusibacter</taxon>
    </lineage>
</organism>
<dbReference type="Gene3D" id="3.60.10.10">
    <property type="entry name" value="Endonuclease/exonuclease/phosphatase"/>
    <property type="match status" value="1"/>
</dbReference>
<dbReference type="Proteomes" id="UP001158045">
    <property type="component" value="Unassembled WGS sequence"/>
</dbReference>
<dbReference type="InterPro" id="IPR005135">
    <property type="entry name" value="Endo/exonuclease/phosphatase"/>
</dbReference>
<dbReference type="Pfam" id="PF03372">
    <property type="entry name" value="Exo_endo_phos"/>
    <property type="match status" value="1"/>
</dbReference>
<name>A0ABT6N9V2_9FIRM</name>
<evidence type="ECO:0000313" key="12">
    <source>
        <dbReference type="Proteomes" id="UP001158045"/>
    </source>
</evidence>
<reference evidence="11 12" key="1">
    <citation type="submission" date="2023-04" db="EMBL/GenBank/DDBJ databases">
        <title>Fusibacter bizertensis strain WBS, isolated from littoral bottom sediments of the Arctic seas - biochemical and genomic analysis.</title>
        <authorList>
            <person name="Brioukhanov A.L."/>
        </authorList>
    </citation>
    <scope>NUCLEOTIDE SEQUENCE [LARGE SCALE GENOMIC DNA]</scope>
    <source>
        <strain evidence="11 12">WBS</strain>
    </source>
</reference>
<keyword evidence="6" id="KW-0378">Hydrolase</keyword>
<accession>A0ABT6N9V2</accession>
<protein>
    <submittedName>
        <fullName evidence="11">Endonuclease/exonuclease/phosphatase family protein</fullName>
    </submittedName>
</protein>
<evidence type="ECO:0000256" key="7">
    <source>
        <dbReference type="ARBA" id="ARBA00022842"/>
    </source>
</evidence>
<keyword evidence="9" id="KW-0472">Membrane</keyword>
<dbReference type="GO" id="GO:0004519">
    <property type="term" value="F:endonuclease activity"/>
    <property type="evidence" value="ECO:0007669"/>
    <property type="project" value="UniProtKB-KW"/>
</dbReference>
<evidence type="ECO:0000256" key="4">
    <source>
        <dbReference type="ARBA" id="ARBA00022723"/>
    </source>
</evidence>
<dbReference type="EMBL" id="JARYZI010000002">
    <property type="protein sequence ID" value="MDH8677188.1"/>
    <property type="molecule type" value="Genomic_DNA"/>
</dbReference>
<comment type="cofactor">
    <cofactor evidence="1">
        <name>Mn(2+)</name>
        <dbReference type="ChEBI" id="CHEBI:29035"/>
    </cofactor>
</comment>
<dbReference type="SUPFAM" id="SSF56219">
    <property type="entry name" value="DNase I-like"/>
    <property type="match status" value="1"/>
</dbReference>
<feature type="domain" description="Endonuclease/exonuclease/phosphatase" evidence="10">
    <location>
        <begin position="67"/>
        <end position="307"/>
    </location>
</feature>
<keyword evidence="9" id="KW-0812">Transmembrane</keyword>
<evidence type="ECO:0000256" key="8">
    <source>
        <dbReference type="ARBA" id="ARBA00023204"/>
    </source>
</evidence>
<evidence type="ECO:0000256" key="1">
    <source>
        <dbReference type="ARBA" id="ARBA00001936"/>
    </source>
</evidence>
<evidence type="ECO:0000256" key="5">
    <source>
        <dbReference type="ARBA" id="ARBA00022763"/>
    </source>
</evidence>
<comment type="cofactor">
    <cofactor evidence="2">
        <name>Mg(2+)</name>
        <dbReference type="ChEBI" id="CHEBI:18420"/>
    </cofactor>
</comment>
<evidence type="ECO:0000256" key="3">
    <source>
        <dbReference type="ARBA" id="ARBA00022722"/>
    </source>
</evidence>
<gene>
    <name evidence="11" type="ORF">QE109_03455</name>
</gene>
<dbReference type="InterPro" id="IPR036691">
    <property type="entry name" value="Endo/exonu/phosph_ase_sf"/>
</dbReference>
<evidence type="ECO:0000256" key="6">
    <source>
        <dbReference type="ARBA" id="ARBA00022801"/>
    </source>
</evidence>
<evidence type="ECO:0000259" key="10">
    <source>
        <dbReference type="Pfam" id="PF03372"/>
    </source>
</evidence>
<dbReference type="PANTHER" id="PTHR15822:SF4">
    <property type="entry name" value="TYROSYL-DNA PHOSPHODIESTERASE 2"/>
    <property type="match status" value="1"/>
</dbReference>
<keyword evidence="12" id="KW-1185">Reference proteome</keyword>
<feature type="transmembrane region" description="Helical" evidence="9">
    <location>
        <begin position="12"/>
        <end position="37"/>
    </location>
</feature>
<keyword evidence="8" id="KW-0234">DNA repair</keyword>
<evidence type="ECO:0000313" key="11">
    <source>
        <dbReference type="EMBL" id="MDH8677188.1"/>
    </source>
</evidence>
<keyword evidence="7" id="KW-0460">Magnesium</keyword>
<dbReference type="PANTHER" id="PTHR15822">
    <property type="entry name" value="TRAF AND TNF RECEPTOR-ASSOCIATED PROTEIN"/>
    <property type="match status" value="1"/>
</dbReference>
<evidence type="ECO:0000256" key="9">
    <source>
        <dbReference type="SAM" id="Phobius"/>
    </source>
</evidence>
<keyword evidence="3" id="KW-0540">Nuclease</keyword>
<dbReference type="RefSeq" id="WP_281093002.1">
    <property type="nucleotide sequence ID" value="NZ_JARYZI010000002.1"/>
</dbReference>
<keyword evidence="5" id="KW-0227">DNA damage</keyword>
<evidence type="ECO:0000256" key="2">
    <source>
        <dbReference type="ARBA" id="ARBA00001946"/>
    </source>
</evidence>
<dbReference type="InterPro" id="IPR051547">
    <property type="entry name" value="TDP2-like"/>
</dbReference>
<proteinExistence type="predicted"/>